<dbReference type="EMBL" id="GBXM01086761">
    <property type="protein sequence ID" value="JAH21816.1"/>
    <property type="molecule type" value="Transcribed_RNA"/>
</dbReference>
<reference evidence="1" key="2">
    <citation type="journal article" date="2015" name="Fish Shellfish Immunol.">
        <title>Early steps in the European eel (Anguilla anguilla)-Vibrio vulnificus interaction in the gills: Role of the RtxA13 toxin.</title>
        <authorList>
            <person name="Callol A."/>
            <person name="Pajuelo D."/>
            <person name="Ebbesson L."/>
            <person name="Teles M."/>
            <person name="MacKenzie S."/>
            <person name="Amaro C."/>
        </authorList>
    </citation>
    <scope>NUCLEOTIDE SEQUENCE</scope>
</reference>
<sequence>MYSAVMSVPQRFHVQLTDQKKEHSNE</sequence>
<name>A0A0E9QY18_ANGAN</name>
<evidence type="ECO:0000313" key="1">
    <source>
        <dbReference type="EMBL" id="JAH21816.1"/>
    </source>
</evidence>
<accession>A0A0E9QY18</accession>
<dbReference type="AlphaFoldDB" id="A0A0E9QY18"/>
<organism evidence="1">
    <name type="scientific">Anguilla anguilla</name>
    <name type="common">European freshwater eel</name>
    <name type="synonym">Muraena anguilla</name>
    <dbReference type="NCBI Taxonomy" id="7936"/>
    <lineage>
        <taxon>Eukaryota</taxon>
        <taxon>Metazoa</taxon>
        <taxon>Chordata</taxon>
        <taxon>Craniata</taxon>
        <taxon>Vertebrata</taxon>
        <taxon>Euteleostomi</taxon>
        <taxon>Actinopterygii</taxon>
        <taxon>Neopterygii</taxon>
        <taxon>Teleostei</taxon>
        <taxon>Anguilliformes</taxon>
        <taxon>Anguillidae</taxon>
        <taxon>Anguilla</taxon>
    </lineage>
</organism>
<reference evidence="1" key="1">
    <citation type="submission" date="2014-11" db="EMBL/GenBank/DDBJ databases">
        <authorList>
            <person name="Amaro Gonzalez C."/>
        </authorList>
    </citation>
    <scope>NUCLEOTIDE SEQUENCE</scope>
</reference>
<protein>
    <submittedName>
        <fullName evidence="1">Uncharacterized protein</fullName>
    </submittedName>
</protein>
<proteinExistence type="predicted"/>